<proteinExistence type="predicted"/>
<sequence>MQRCGICTFPSRNSQPLRRPEHQSRTPGGLLAIRRDSHSSSNSTSRHHPPFTMIEMSAFQHEEETAAPVPIPPHAARSSLRNDPNLSSTSHGRLKRISAIAEGLVKMERQDRQLSNPLRRRTPFELLYHPHDPMLLIPCSVGIASAWFDGCPCNTFVASFGVSE</sequence>
<dbReference type="EMBL" id="KQ965742">
    <property type="protein sequence ID" value="KXS18457.1"/>
    <property type="molecule type" value="Genomic_DNA"/>
</dbReference>
<protein>
    <submittedName>
        <fullName evidence="2">Uncharacterized protein</fullName>
    </submittedName>
</protein>
<accession>A0A139ANX0</accession>
<organism evidence="2 3">
    <name type="scientific">Gonapodya prolifera (strain JEL478)</name>
    <name type="common">Monoblepharis prolifera</name>
    <dbReference type="NCBI Taxonomy" id="1344416"/>
    <lineage>
        <taxon>Eukaryota</taxon>
        <taxon>Fungi</taxon>
        <taxon>Fungi incertae sedis</taxon>
        <taxon>Chytridiomycota</taxon>
        <taxon>Chytridiomycota incertae sedis</taxon>
        <taxon>Monoblepharidomycetes</taxon>
        <taxon>Monoblepharidales</taxon>
        <taxon>Gonapodyaceae</taxon>
        <taxon>Gonapodya</taxon>
    </lineage>
</organism>
<feature type="region of interest" description="Disordered" evidence="1">
    <location>
        <begin position="62"/>
        <end position="93"/>
    </location>
</feature>
<gene>
    <name evidence="2" type="ORF">M427DRAFT_210907</name>
</gene>
<reference evidence="2 3" key="1">
    <citation type="journal article" date="2015" name="Genome Biol. Evol.">
        <title>Phylogenomic analyses indicate that early fungi evolved digesting cell walls of algal ancestors of land plants.</title>
        <authorList>
            <person name="Chang Y."/>
            <person name="Wang S."/>
            <person name="Sekimoto S."/>
            <person name="Aerts A.L."/>
            <person name="Choi C."/>
            <person name="Clum A."/>
            <person name="LaButti K.M."/>
            <person name="Lindquist E.A."/>
            <person name="Yee Ngan C."/>
            <person name="Ohm R.A."/>
            <person name="Salamov A.A."/>
            <person name="Grigoriev I.V."/>
            <person name="Spatafora J.W."/>
            <person name="Berbee M.L."/>
        </authorList>
    </citation>
    <scope>NUCLEOTIDE SEQUENCE [LARGE SCALE GENOMIC DNA]</scope>
    <source>
        <strain evidence="2 3">JEL478</strain>
    </source>
</reference>
<name>A0A139ANX0_GONPJ</name>
<keyword evidence="3" id="KW-1185">Reference proteome</keyword>
<evidence type="ECO:0000313" key="2">
    <source>
        <dbReference type="EMBL" id="KXS18457.1"/>
    </source>
</evidence>
<feature type="region of interest" description="Disordered" evidence="1">
    <location>
        <begin position="1"/>
        <end position="49"/>
    </location>
</feature>
<feature type="compositionally biased region" description="Polar residues" evidence="1">
    <location>
        <begin position="79"/>
        <end position="91"/>
    </location>
</feature>
<dbReference type="AlphaFoldDB" id="A0A139ANX0"/>
<evidence type="ECO:0000256" key="1">
    <source>
        <dbReference type="SAM" id="MobiDB-lite"/>
    </source>
</evidence>
<evidence type="ECO:0000313" key="3">
    <source>
        <dbReference type="Proteomes" id="UP000070544"/>
    </source>
</evidence>
<dbReference type="Proteomes" id="UP000070544">
    <property type="component" value="Unassembled WGS sequence"/>
</dbReference>